<dbReference type="Pfam" id="PF01569">
    <property type="entry name" value="PAP2"/>
    <property type="match status" value="1"/>
</dbReference>
<feature type="transmembrane region" description="Helical" evidence="2">
    <location>
        <begin position="206"/>
        <end position="226"/>
    </location>
</feature>
<name>A0A6I5RR62_9PSED</name>
<feature type="transmembrane region" description="Helical" evidence="2">
    <location>
        <begin position="68"/>
        <end position="86"/>
    </location>
</feature>
<evidence type="ECO:0000313" key="5">
    <source>
        <dbReference type="Proteomes" id="UP000471751"/>
    </source>
</evidence>
<feature type="transmembrane region" description="Helical" evidence="2">
    <location>
        <begin position="120"/>
        <end position="137"/>
    </location>
</feature>
<sequence>MQAVSRRAFYQANVGYVLLFALAVLVLFDLIDLDRLLSDLLYDPSTRVFPLQHSVLFEKITHKWARVIPNWTGEVAIIGSVLSFIWPRLAAYPHSRVTTVLETVRIAPVLRFTTRYRRDFLFVVLAFALSTTVIHYLKSHTGIYCPVETNLYGGKEIRKEWFENFTLWQDAGPGRCWPGGHASGGFSMLALYFIARRYRWAHARKVLVGALLLGLVFGTTRVLQGWHFMSHTFWSGIFVWLSTLMVALALYGRERLSLPLRAPASGQADDGTVSASLVASSPESPLRSSI</sequence>
<feature type="transmembrane region" description="Helical" evidence="2">
    <location>
        <begin position="12"/>
        <end position="31"/>
    </location>
</feature>
<proteinExistence type="predicted"/>
<evidence type="ECO:0000256" key="1">
    <source>
        <dbReference type="SAM" id="MobiDB-lite"/>
    </source>
</evidence>
<feature type="compositionally biased region" description="Polar residues" evidence="1">
    <location>
        <begin position="273"/>
        <end position="290"/>
    </location>
</feature>
<feature type="transmembrane region" description="Helical" evidence="2">
    <location>
        <begin position="232"/>
        <end position="251"/>
    </location>
</feature>
<keyword evidence="2" id="KW-1133">Transmembrane helix</keyword>
<accession>A0A6I5RR62</accession>
<organism evidence="4 5">
    <name type="scientific">Pseudomonas laurentiana</name>
    <dbReference type="NCBI Taxonomy" id="2364649"/>
    <lineage>
        <taxon>Bacteria</taxon>
        <taxon>Pseudomonadati</taxon>
        <taxon>Pseudomonadota</taxon>
        <taxon>Gammaproteobacteria</taxon>
        <taxon>Pseudomonadales</taxon>
        <taxon>Pseudomonadaceae</taxon>
        <taxon>Pseudomonas</taxon>
    </lineage>
</organism>
<evidence type="ECO:0000256" key="2">
    <source>
        <dbReference type="SAM" id="Phobius"/>
    </source>
</evidence>
<dbReference type="CDD" id="cd03396">
    <property type="entry name" value="PAP2_like_6"/>
    <property type="match status" value="1"/>
</dbReference>
<protein>
    <submittedName>
        <fullName evidence="4">Phosphatase PAP2 family protein</fullName>
    </submittedName>
</protein>
<dbReference type="RefSeq" id="WP_163937067.1">
    <property type="nucleotide sequence ID" value="NZ_BMQU01000002.1"/>
</dbReference>
<comment type="caution">
    <text evidence="4">The sequence shown here is derived from an EMBL/GenBank/DDBJ whole genome shotgun (WGS) entry which is preliminary data.</text>
</comment>
<keyword evidence="2" id="KW-0812">Transmembrane</keyword>
<dbReference type="AlphaFoldDB" id="A0A6I5RR62"/>
<feature type="domain" description="Phosphatidic acid phosphatase type 2/haloperoxidase" evidence="3">
    <location>
        <begin position="121"/>
        <end position="249"/>
    </location>
</feature>
<keyword evidence="2" id="KW-0472">Membrane</keyword>
<feature type="region of interest" description="Disordered" evidence="1">
    <location>
        <begin position="265"/>
        <end position="290"/>
    </location>
</feature>
<dbReference type="SUPFAM" id="SSF48317">
    <property type="entry name" value="Acid phosphatase/Vanadium-dependent haloperoxidase"/>
    <property type="match status" value="1"/>
</dbReference>
<feature type="transmembrane region" description="Helical" evidence="2">
    <location>
        <begin position="177"/>
        <end position="194"/>
    </location>
</feature>
<dbReference type="EMBL" id="JAAHBT010000146">
    <property type="protein sequence ID" value="NES10634.1"/>
    <property type="molecule type" value="Genomic_DNA"/>
</dbReference>
<gene>
    <name evidence="4" type="ORF">G3O07_14295</name>
</gene>
<reference evidence="4 5" key="1">
    <citation type="submission" date="2020-02" db="EMBL/GenBank/DDBJ databases">
        <title>Broccoli isolated Pseudomonas sp.</title>
        <authorList>
            <person name="Fujikawa T."/>
            <person name="Sawada H."/>
        </authorList>
    </citation>
    <scope>NUCLEOTIDE SEQUENCE [LARGE SCALE GENOMIC DNA]</scope>
    <source>
        <strain evidence="4 5">JCM 32154</strain>
    </source>
</reference>
<keyword evidence="5" id="KW-1185">Reference proteome</keyword>
<dbReference type="InterPro" id="IPR000326">
    <property type="entry name" value="PAP2/HPO"/>
</dbReference>
<evidence type="ECO:0000313" key="4">
    <source>
        <dbReference type="EMBL" id="NES10634.1"/>
    </source>
</evidence>
<dbReference type="Proteomes" id="UP000471751">
    <property type="component" value="Unassembled WGS sequence"/>
</dbReference>
<dbReference type="InterPro" id="IPR036938">
    <property type="entry name" value="PAP2/HPO_sf"/>
</dbReference>
<evidence type="ECO:0000259" key="3">
    <source>
        <dbReference type="Pfam" id="PF01569"/>
    </source>
</evidence>